<dbReference type="EMBL" id="JBFNXQ010000073">
    <property type="protein sequence ID" value="MEX5720501.1"/>
    <property type="molecule type" value="Genomic_DNA"/>
</dbReference>
<dbReference type="RefSeq" id="WP_369209323.1">
    <property type="nucleotide sequence ID" value="NZ_JBFNXQ010000073.1"/>
</dbReference>
<sequence>MAVHPGSEDVRASGGPAPAPDAAEAWRRPFPRLPRCLVAVAVVLTLLSIGLPNIAPGVELMAAPGSPVRRFFGVAGEMNLPTFFSVVVTLGAVAGHALVGRLAGGRVGLAFLVTAGLLLLMAFDDFTAMHERLDGIGELLVAPGTAGYLWVLPGLVPGAVVLVAFWQLGRSLRGPARRDLVLGIVLVLGAALGLESVNGLLDRPGTNGPPLQIGTHLEELTETLGLIVLLRGSLSVLELRHRAGGLCLRIARAAVDRAARPGHLPGARR</sequence>
<proteinExistence type="predicted"/>
<feature type="region of interest" description="Disordered" evidence="1">
    <location>
        <begin position="1"/>
        <end position="21"/>
    </location>
</feature>
<keyword evidence="2" id="KW-0812">Transmembrane</keyword>
<keyword evidence="4" id="KW-1185">Reference proteome</keyword>
<gene>
    <name evidence="3" type="ORF">ABQ292_19220</name>
</gene>
<comment type="caution">
    <text evidence="3">The sequence shown here is derived from an EMBL/GenBank/DDBJ whole genome shotgun (WGS) entry which is preliminary data.</text>
</comment>
<organism evidence="3 4">
    <name type="scientific">Geodermatophilus maliterrae</name>
    <dbReference type="NCBI Taxonomy" id="3162531"/>
    <lineage>
        <taxon>Bacteria</taxon>
        <taxon>Bacillati</taxon>
        <taxon>Actinomycetota</taxon>
        <taxon>Actinomycetes</taxon>
        <taxon>Geodermatophilales</taxon>
        <taxon>Geodermatophilaceae</taxon>
        <taxon>Geodermatophilus</taxon>
    </lineage>
</organism>
<feature type="transmembrane region" description="Helical" evidence="2">
    <location>
        <begin position="78"/>
        <end position="99"/>
    </location>
</feature>
<protein>
    <recommendedName>
        <fullName evidence="5">DUF998 domain-containing protein</fullName>
    </recommendedName>
</protein>
<evidence type="ECO:0000313" key="4">
    <source>
        <dbReference type="Proteomes" id="UP001560045"/>
    </source>
</evidence>
<reference evidence="3 4" key="1">
    <citation type="submission" date="2024-06" db="EMBL/GenBank/DDBJ databases">
        <title>Draft genome sequence of Geodermatophilus badlandi, a novel member of the Geodermatophilaceae isolated from badland sedimentary rocks in the Red desert, Wyoming, USA.</title>
        <authorList>
            <person name="Ben Tekaya S."/>
            <person name="Nouioui I."/>
            <person name="Flores G.M."/>
            <person name="Shaal M.N."/>
            <person name="Bredoire F."/>
            <person name="Basile F."/>
            <person name="Van Diepen L."/>
            <person name="Ward N.L."/>
        </authorList>
    </citation>
    <scope>NUCLEOTIDE SEQUENCE [LARGE SCALE GENOMIC DNA]</scope>
    <source>
        <strain evidence="3 4">WL48A</strain>
    </source>
</reference>
<keyword evidence="2" id="KW-0472">Membrane</keyword>
<evidence type="ECO:0008006" key="5">
    <source>
        <dbReference type="Google" id="ProtNLM"/>
    </source>
</evidence>
<accession>A0ABV3XL96</accession>
<feature type="transmembrane region" description="Helical" evidence="2">
    <location>
        <begin position="148"/>
        <end position="168"/>
    </location>
</feature>
<feature type="compositionally biased region" description="Low complexity" evidence="1">
    <location>
        <begin position="12"/>
        <end position="21"/>
    </location>
</feature>
<feature type="transmembrane region" description="Helical" evidence="2">
    <location>
        <begin position="36"/>
        <end position="58"/>
    </location>
</feature>
<dbReference type="Proteomes" id="UP001560045">
    <property type="component" value="Unassembled WGS sequence"/>
</dbReference>
<evidence type="ECO:0000313" key="3">
    <source>
        <dbReference type="EMBL" id="MEX5720501.1"/>
    </source>
</evidence>
<evidence type="ECO:0000256" key="2">
    <source>
        <dbReference type="SAM" id="Phobius"/>
    </source>
</evidence>
<evidence type="ECO:0000256" key="1">
    <source>
        <dbReference type="SAM" id="MobiDB-lite"/>
    </source>
</evidence>
<feature type="transmembrane region" description="Helical" evidence="2">
    <location>
        <begin position="180"/>
        <end position="201"/>
    </location>
</feature>
<keyword evidence="2" id="KW-1133">Transmembrane helix</keyword>
<name>A0ABV3XL96_9ACTN</name>
<feature type="transmembrane region" description="Helical" evidence="2">
    <location>
        <begin position="106"/>
        <end position="123"/>
    </location>
</feature>
<feature type="compositionally biased region" description="Basic and acidic residues" evidence="1">
    <location>
        <begin position="1"/>
        <end position="11"/>
    </location>
</feature>